<dbReference type="SMART" id="SM00182">
    <property type="entry name" value="CULLIN"/>
    <property type="match status" value="1"/>
</dbReference>
<feature type="compositionally biased region" description="Polar residues" evidence="4">
    <location>
        <begin position="92"/>
        <end position="108"/>
    </location>
</feature>
<dbReference type="InterPro" id="IPR001373">
    <property type="entry name" value="Cullin_N"/>
</dbReference>
<dbReference type="OrthoDB" id="27073at2759"/>
<sequence>MELYRTVLLLCTKPGPCAVKRALYEQVERQIGTFCSNTILPDLERRVSGHEATAQPIFSSLNGVRDACSPMRDLDDTRAERPTIRARRARNSMDTQSSRITQSKSSAGDSERDHLAADVQPMEEGSLQGIELMDVASDETSDATEDANDFGMDVVAIEELLHAFCAWWMAYQHLVQFVCKIFSYLDRCYTDKQNGPPPLEQLGRILFRTKVLDKMHDVLRMAILALVARDRSGDIVDRALIHSAVVVFTATDWISYYSDEIETPYLAALQSHYELESRRWLEECAFPEYMREAESALRQEIAIAQAVLHPSSVERVKDAVENAILLAHQDRLLTPEDSGFAVLLAQRHLDDLRRVFWLYSGQWVQELCGQPVDGASGQARSGANGRSVLHPQARQERALRPIAQQFARSAEREGAALFARYSAQIVEVDSGSDNLGREDSDRSSARKRHADGSEKQELASLPRSSSEELMSMSGNASVAGITDLELTSAEQSGMWLVHELVSLHGTYRRILQVCFDNHEVFAQQLRMAFEAIVNNPRDMNMIPELLASYVDRIIQGVYVVDGSDGDIGAHLSIIVQLLEYIYNKDIFAELYRFYLCKRLIFDLSSSRDLEVIFVEKLKATLGPLFTARLEGMLRDMHTSVAFQERFEKWSAGTR</sequence>
<dbReference type="GO" id="GO:0006511">
    <property type="term" value="P:ubiquitin-dependent protein catabolic process"/>
    <property type="evidence" value="ECO:0007669"/>
    <property type="project" value="InterPro"/>
</dbReference>
<comment type="similarity">
    <text evidence="1 2 3">Belongs to the cullin family.</text>
</comment>
<dbReference type="SUPFAM" id="SSF74788">
    <property type="entry name" value="Cullin repeat-like"/>
    <property type="match status" value="2"/>
</dbReference>
<dbReference type="FunFam" id="1.20.1310.10:FF:000001">
    <property type="entry name" value="Cullin 3"/>
    <property type="match status" value="1"/>
</dbReference>
<comment type="caution">
    <text evidence="6">The sequence shown here is derived from an EMBL/GenBank/DDBJ whole genome shotgun (WGS) entry which is preliminary data.</text>
</comment>
<keyword evidence="7" id="KW-1185">Reference proteome</keyword>
<organism evidence="6 7">
    <name type="scientific">Cyanidiococcus yangmingshanensis</name>
    <dbReference type="NCBI Taxonomy" id="2690220"/>
    <lineage>
        <taxon>Eukaryota</taxon>
        <taxon>Rhodophyta</taxon>
        <taxon>Bangiophyceae</taxon>
        <taxon>Cyanidiales</taxon>
        <taxon>Cyanidiaceae</taxon>
        <taxon>Cyanidiococcus</taxon>
    </lineage>
</organism>
<evidence type="ECO:0000256" key="2">
    <source>
        <dbReference type="PROSITE-ProRule" id="PRU00330"/>
    </source>
</evidence>
<feature type="region of interest" description="Disordered" evidence="4">
    <location>
        <begin position="431"/>
        <end position="466"/>
    </location>
</feature>
<dbReference type="EMBL" id="VWRR01000012">
    <property type="protein sequence ID" value="KAF6002048.1"/>
    <property type="molecule type" value="Genomic_DNA"/>
</dbReference>
<evidence type="ECO:0000256" key="3">
    <source>
        <dbReference type="RuleBase" id="RU003829"/>
    </source>
</evidence>
<feature type="compositionally biased region" description="Basic and acidic residues" evidence="4">
    <location>
        <begin position="435"/>
        <end position="457"/>
    </location>
</feature>
<proteinExistence type="inferred from homology"/>
<dbReference type="SUPFAM" id="SSF75632">
    <property type="entry name" value="Cullin homology domain"/>
    <property type="match status" value="1"/>
</dbReference>
<feature type="region of interest" description="Disordered" evidence="4">
    <location>
        <begin position="375"/>
        <end position="394"/>
    </location>
</feature>
<dbReference type="Pfam" id="PF00888">
    <property type="entry name" value="Cullin"/>
    <property type="match status" value="2"/>
</dbReference>
<feature type="compositionally biased region" description="Basic and acidic residues" evidence="4">
    <location>
        <begin position="72"/>
        <end position="83"/>
    </location>
</feature>
<dbReference type="InterPro" id="IPR045093">
    <property type="entry name" value="Cullin"/>
</dbReference>
<dbReference type="AlphaFoldDB" id="A0A7J7IGA5"/>
<dbReference type="GO" id="GO:0031625">
    <property type="term" value="F:ubiquitin protein ligase binding"/>
    <property type="evidence" value="ECO:0007669"/>
    <property type="project" value="InterPro"/>
</dbReference>
<protein>
    <recommendedName>
        <fullName evidence="5">Cullin family profile domain-containing protein</fullName>
    </recommendedName>
</protein>
<evidence type="ECO:0000313" key="6">
    <source>
        <dbReference type="EMBL" id="KAF6002048.1"/>
    </source>
</evidence>
<dbReference type="InterPro" id="IPR016158">
    <property type="entry name" value="Cullin_homology"/>
</dbReference>
<dbReference type="InterPro" id="IPR016159">
    <property type="entry name" value="Cullin_repeat-like_dom_sf"/>
</dbReference>
<evidence type="ECO:0000256" key="4">
    <source>
        <dbReference type="SAM" id="MobiDB-lite"/>
    </source>
</evidence>
<name>A0A7J7IGA5_9RHOD</name>
<dbReference type="Proteomes" id="UP000530660">
    <property type="component" value="Unassembled WGS sequence"/>
</dbReference>
<dbReference type="PROSITE" id="PS50069">
    <property type="entry name" value="CULLIN_2"/>
    <property type="match status" value="1"/>
</dbReference>
<accession>A0A7J7IGA5</accession>
<evidence type="ECO:0000256" key="1">
    <source>
        <dbReference type="ARBA" id="ARBA00006019"/>
    </source>
</evidence>
<evidence type="ECO:0000259" key="5">
    <source>
        <dbReference type="PROSITE" id="PS50069"/>
    </source>
</evidence>
<dbReference type="Gene3D" id="1.20.1310.10">
    <property type="entry name" value="Cullin Repeats"/>
    <property type="match status" value="4"/>
</dbReference>
<gene>
    <name evidence="6" type="ORF">F1559_003859</name>
</gene>
<dbReference type="PANTHER" id="PTHR11932">
    <property type="entry name" value="CULLIN"/>
    <property type="match status" value="1"/>
</dbReference>
<feature type="region of interest" description="Disordered" evidence="4">
    <location>
        <begin position="70"/>
        <end position="115"/>
    </location>
</feature>
<feature type="domain" description="Cullin family profile" evidence="5">
    <location>
        <begin position="541"/>
        <end position="654"/>
    </location>
</feature>
<evidence type="ECO:0000313" key="7">
    <source>
        <dbReference type="Proteomes" id="UP000530660"/>
    </source>
</evidence>
<dbReference type="InterPro" id="IPR036317">
    <property type="entry name" value="Cullin_homology_sf"/>
</dbReference>
<reference evidence="6 7" key="1">
    <citation type="journal article" date="2020" name="J. Phycol.">
        <title>Comparative genome analysis reveals Cyanidiococcus gen. nov., a new extremophilic red algal genus sister to Cyanidioschyzon (Cyanidioschyzonaceae, Rhodophyta).</title>
        <authorList>
            <person name="Liu S.-L."/>
            <person name="Chiang Y.-R."/>
            <person name="Yoon H.S."/>
            <person name="Fu H.-Y."/>
        </authorList>
    </citation>
    <scope>NUCLEOTIDE SEQUENCE [LARGE SCALE GENOMIC DNA]</scope>
    <source>
        <strain evidence="6 7">THAL066</strain>
    </source>
</reference>